<evidence type="ECO:0000256" key="1">
    <source>
        <dbReference type="ARBA" id="ARBA00022574"/>
    </source>
</evidence>
<evidence type="ECO:0000313" key="2">
    <source>
        <dbReference type="EMBL" id="ELR22087.1"/>
    </source>
</evidence>
<dbReference type="VEuPathDB" id="AmoebaDB:ACA1_158820"/>
<sequence>MDWLKSFVKPTTTKAECWSATRTPLAVAKFRALFKTYTETKGEQDKLVQLKKVLALFVQLYAIPKVDDPHILLETFGDTKDLAFATSRFFVRQLRAAWKDCASREQRARALADLFASADMQDVFDALEVLASEANVRNMIGASLPSMLVEVFDVLLPLGSLQIAKRSEPEPAEAWLSRLLLQCCKSDAIVDELQKSDTLCLLLDMVARPAPLLRVPHLRKRLAGAAGLVLEHKLDKNTIAHIRHQTTADGQTQHTLADQLANFKNFEQFESLEALALVLSHIIRILRLMEDFAAARGYGVVEQLLTYLDRLVDPGDNTGSPHSEQVANHHHQPIIEDRDARLAVAMNVIEQIGEFVWVGSRPLELPEDDLLVYSPYNEDSLPPPASAAGDKGKEGCIRNMEPLKILQNFVLEGTNSMLRLRAIDALQSTLSASPANWWLMQSIRPLAPLIERMDSMDIVLQQALTRLLLYIATVHNFVPFQELASLFSLLQTKADITTLELIVNTAKRLLSSNTQYTRIFVEAGLLDQLVACFHKLDSYPVSSLVQLLALMRILLSPSFPNNFHLFRQAGADRMLEKLLLDAERRPVALRLYRTLLRHDREHTARDMLALVELLNAGCKHDPVASALLRRDILAILAEEFDGNASLKAHSTPPFTTFHQAA</sequence>
<protein>
    <submittedName>
        <fullName evidence="2">Uncharacterized protein</fullName>
    </submittedName>
</protein>
<proteinExistence type="predicted"/>
<reference evidence="2 3" key="1">
    <citation type="journal article" date="2013" name="Genome Biol.">
        <title>Genome of Acanthamoeba castellanii highlights extensive lateral gene transfer and early evolution of tyrosine kinase signaling.</title>
        <authorList>
            <person name="Clarke M."/>
            <person name="Lohan A.J."/>
            <person name="Liu B."/>
            <person name="Lagkouvardos I."/>
            <person name="Roy S."/>
            <person name="Zafar N."/>
            <person name="Bertelli C."/>
            <person name="Schilde C."/>
            <person name="Kianianmomeni A."/>
            <person name="Burglin T.R."/>
            <person name="Frech C."/>
            <person name="Turcotte B."/>
            <person name="Kopec K.O."/>
            <person name="Synnott J.M."/>
            <person name="Choo C."/>
            <person name="Paponov I."/>
            <person name="Finkler A."/>
            <person name="Soon Heng Tan C."/>
            <person name="Hutchins A.P."/>
            <person name="Weinmeier T."/>
            <person name="Rattei T."/>
            <person name="Chu J.S."/>
            <person name="Gimenez G."/>
            <person name="Irimia M."/>
            <person name="Rigden D.J."/>
            <person name="Fitzpatrick D.A."/>
            <person name="Lorenzo-Morales J."/>
            <person name="Bateman A."/>
            <person name="Chiu C.H."/>
            <person name="Tang P."/>
            <person name="Hegemann P."/>
            <person name="Fromm H."/>
            <person name="Raoult D."/>
            <person name="Greub G."/>
            <person name="Miranda-Saavedra D."/>
            <person name="Chen N."/>
            <person name="Nash P."/>
            <person name="Ginger M.L."/>
            <person name="Horn M."/>
            <person name="Schaap P."/>
            <person name="Caler L."/>
            <person name="Loftus B."/>
        </authorList>
    </citation>
    <scope>NUCLEOTIDE SEQUENCE [LARGE SCALE GENOMIC DNA]</scope>
    <source>
        <strain evidence="2 3">Neff</strain>
    </source>
</reference>
<dbReference type="InterPro" id="IPR011989">
    <property type="entry name" value="ARM-like"/>
</dbReference>
<dbReference type="KEGG" id="acan:ACA1_158820"/>
<dbReference type="PANTHER" id="PTHR46108">
    <property type="entry name" value="BLUE CHEESE"/>
    <property type="match status" value="1"/>
</dbReference>
<gene>
    <name evidence="2" type="ORF">ACA1_158820</name>
</gene>
<keyword evidence="1" id="KW-0853">WD repeat</keyword>
<dbReference type="GeneID" id="14923010"/>
<keyword evidence="3" id="KW-1185">Reference proteome</keyword>
<dbReference type="PANTHER" id="PTHR46108:SF4">
    <property type="entry name" value="BLUE CHEESE"/>
    <property type="match status" value="1"/>
</dbReference>
<dbReference type="OrthoDB" id="26681at2759"/>
<dbReference type="RefSeq" id="XP_004348545.1">
    <property type="nucleotide sequence ID" value="XM_004348495.1"/>
</dbReference>
<dbReference type="SUPFAM" id="SSF48371">
    <property type="entry name" value="ARM repeat"/>
    <property type="match status" value="1"/>
</dbReference>
<dbReference type="AlphaFoldDB" id="L8HA49"/>
<dbReference type="Proteomes" id="UP000011083">
    <property type="component" value="Unassembled WGS sequence"/>
</dbReference>
<dbReference type="InterPro" id="IPR051944">
    <property type="entry name" value="BEACH_domain_protein"/>
</dbReference>
<dbReference type="EMBL" id="KB007890">
    <property type="protein sequence ID" value="ELR22087.1"/>
    <property type="molecule type" value="Genomic_DNA"/>
</dbReference>
<accession>L8HA49</accession>
<dbReference type="Gene3D" id="1.25.10.10">
    <property type="entry name" value="Leucine-rich Repeat Variant"/>
    <property type="match status" value="1"/>
</dbReference>
<name>L8HA49_ACACF</name>
<organism evidence="2 3">
    <name type="scientific">Acanthamoeba castellanii (strain ATCC 30010 / Neff)</name>
    <dbReference type="NCBI Taxonomy" id="1257118"/>
    <lineage>
        <taxon>Eukaryota</taxon>
        <taxon>Amoebozoa</taxon>
        <taxon>Discosea</taxon>
        <taxon>Longamoebia</taxon>
        <taxon>Centramoebida</taxon>
        <taxon>Acanthamoebidae</taxon>
        <taxon>Acanthamoeba</taxon>
    </lineage>
</organism>
<evidence type="ECO:0000313" key="3">
    <source>
        <dbReference type="Proteomes" id="UP000011083"/>
    </source>
</evidence>
<dbReference type="InterPro" id="IPR016024">
    <property type="entry name" value="ARM-type_fold"/>
</dbReference>